<dbReference type="Pfam" id="PF06747">
    <property type="entry name" value="CHCH"/>
    <property type="match status" value="1"/>
</dbReference>
<dbReference type="OMA" id="CWKRQGN"/>
<name>I1BJ07_RHIO9</name>
<organism evidence="3 4">
    <name type="scientific">Rhizopus delemar (strain RA 99-880 / ATCC MYA-4621 / FGSC 9543 / NRRL 43880)</name>
    <name type="common">Mucormycosis agent</name>
    <name type="synonym">Rhizopus arrhizus var. delemar</name>
    <dbReference type="NCBI Taxonomy" id="246409"/>
    <lineage>
        <taxon>Eukaryota</taxon>
        <taxon>Fungi</taxon>
        <taxon>Fungi incertae sedis</taxon>
        <taxon>Mucoromycota</taxon>
        <taxon>Mucoromycotina</taxon>
        <taxon>Mucoromycetes</taxon>
        <taxon>Mucorales</taxon>
        <taxon>Mucorineae</taxon>
        <taxon>Rhizopodaceae</taxon>
        <taxon>Rhizopus</taxon>
    </lineage>
</organism>
<dbReference type="Proteomes" id="UP000009138">
    <property type="component" value="Unassembled WGS sequence"/>
</dbReference>
<dbReference type="PANTHER" id="PTHR13639:SF2">
    <property type="entry name" value="CYTOCHROME C OXIDASE ASSEMBLY FACTOR 4 HOMOLOG, MITOCHONDRIAL"/>
    <property type="match status" value="1"/>
</dbReference>
<gene>
    <name evidence="3" type="ORF">RO3G_00891</name>
</gene>
<reference evidence="3 4" key="1">
    <citation type="journal article" date="2009" name="PLoS Genet.">
        <title>Genomic analysis of the basal lineage fungus Rhizopus oryzae reveals a whole-genome duplication.</title>
        <authorList>
            <person name="Ma L.-J."/>
            <person name="Ibrahim A.S."/>
            <person name="Skory C."/>
            <person name="Grabherr M.G."/>
            <person name="Burger G."/>
            <person name="Butler M."/>
            <person name="Elias M."/>
            <person name="Idnurm A."/>
            <person name="Lang B.F."/>
            <person name="Sone T."/>
            <person name="Abe A."/>
            <person name="Calvo S.E."/>
            <person name="Corrochano L.M."/>
            <person name="Engels R."/>
            <person name="Fu J."/>
            <person name="Hansberg W."/>
            <person name="Kim J.-M."/>
            <person name="Kodira C.D."/>
            <person name="Koehrsen M.J."/>
            <person name="Liu B."/>
            <person name="Miranda-Saavedra D."/>
            <person name="O'Leary S."/>
            <person name="Ortiz-Castellanos L."/>
            <person name="Poulter R."/>
            <person name="Rodriguez-Romero J."/>
            <person name="Ruiz-Herrera J."/>
            <person name="Shen Y.-Q."/>
            <person name="Zeng Q."/>
            <person name="Galagan J."/>
            <person name="Birren B.W."/>
            <person name="Cuomo C.A."/>
            <person name="Wickes B.L."/>
        </authorList>
    </citation>
    <scope>NUCLEOTIDE SEQUENCE [LARGE SCALE GENOMIC DNA]</scope>
    <source>
        <strain evidence="4">RA 99-880 / ATCC MYA-4621 / FGSC 9543 / NRRL 43880</strain>
    </source>
</reference>
<dbReference type="GO" id="GO:0005758">
    <property type="term" value="C:mitochondrial intermembrane space"/>
    <property type="evidence" value="ECO:0007669"/>
    <property type="project" value="InterPro"/>
</dbReference>
<dbReference type="GeneID" id="93607863"/>
<dbReference type="eggNOG" id="KOG4138">
    <property type="taxonomic scope" value="Eukaryota"/>
</dbReference>
<dbReference type="PANTHER" id="PTHR13639">
    <property type="entry name" value="CYTOCHROME C OXIDASE ASSEMBLY FACTOR 4 HOMOLOG, MITOCHONDRIAL"/>
    <property type="match status" value="1"/>
</dbReference>
<dbReference type="InParanoid" id="I1BJ07"/>
<feature type="domain" description="CHCH" evidence="2">
    <location>
        <begin position="18"/>
        <end position="50"/>
    </location>
</feature>
<dbReference type="RefSeq" id="XP_067511583.1">
    <property type="nucleotide sequence ID" value="XM_067655482.1"/>
</dbReference>
<evidence type="ECO:0000313" key="3">
    <source>
        <dbReference type="EMBL" id="EIE76187.1"/>
    </source>
</evidence>
<protein>
    <recommendedName>
        <fullName evidence="2">CHCH domain-containing protein</fullName>
    </recommendedName>
</protein>
<sequence>MTEEEEDPYNARIEKTGCFEENEKLLICFYDTKDWRKCAKEMQAFRECFKASFSYL</sequence>
<evidence type="ECO:0000259" key="2">
    <source>
        <dbReference type="Pfam" id="PF06747"/>
    </source>
</evidence>
<dbReference type="PROSITE" id="PS51808">
    <property type="entry name" value="CHCH"/>
    <property type="match status" value="1"/>
</dbReference>
<keyword evidence="4" id="KW-1185">Reference proteome</keyword>
<dbReference type="GO" id="GO:0033617">
    <property type="term" value="P:mitochondrial respiratory chain complex IV assembly"/>
    <property type="evidence" value="ECO:0007669"/>
    <property type="project" value="InterPro"/>
</dbReference>
<keyword evidence="1" id="KW-1015">Disulfide bond</keyword>
<dbReference type="OrthoDB" id="5586401at2759"/>
<accession>I1BJ07</accession>
<dbReference type="InterPro" id="IPR010625">
    <property type="entry name" value="CHCH"/>
</dbReference>
<evidence type="ECO:0000256" key="1">
    <source>
        <dbReference type="ARBA" id="ARBA00023157"/>
    </source>
</evidence>
<proteinExistence type="predicted"/>
<dbReference type="EMBL" id="CH476732">
    <property type="protein sequence ID" value="EIE76187.1"/>
    <property type="molecule type" value="Genomic_DNA"/>
</dbReference>
<dbReference type="InterPro" id="IPR039870">
    <property type="entry name" value="Coa4-like"/>
</dbReference>
<dbReference type="AlphaFoldDB" id="I1BJ07"/>
<dbReference type="FunCoup" id="I1BJ07">
    <property type="interactions" value="29"/>
</dbReference>
<evidence type="ECO:0000313" key="4">
    <source>
        <dbReference type="Proteomes" id="UP000009138"/>
    </source>
</evidence>
<dbReference type="STRING" id="246409.I1BJ07"/>
<dbReference type="VEuPathDB" id="FungiDB:RO3G_00891"/>